<dbReference type="PANTHER" id="PTHR13280:SF17">
    <property type="entry name" value="KRUEPPEL TARGET AT 95D, ISOFORM A"/>
    <property type="match status" value="1"/>
</dbReference>
<feature type="compositionally biased region" description="Polar residues" evidence="3">
    <location>
        <begin position="339"/>
        <end position="348"/>
    </location>
</feature>
<dbReference type="AlphaFoldDB" id="A0A5S6PZY1"/>
<feature type="region of interest" description="Disordered" evidence="3">
    <location>
        <begin position="215"/>
        <end position="254"/>
    </location>
</feature>
<feature type="region of interest" description="Disordered" evidence="3">
    <location>
        <begin position="327"/>
        <end position="398"/>
    </location>
</feature>
<dbReference type="Pfam" id="PF10254">
    <property type="entry name" value="Pacs-1"/>
    <property type="match status" value="1"/>
</dbReference>
<evidence type="ECO:0000256" key="3">
    <source>
        <dbReference type="SAM" id="MobiDB-lite"/>
    </source>
</evidence>
<feature type="domain" description="Phosphofurin acidic cluster sorting protein 1/2 N-terminal C2" evidence="5">
    <location>
        <begin position="53"/>
        <end position="215"/>
    </location>
</feature>
<dbReference type="InterPro" id="IPR019381">
    <property type="entry name" value="PACS1/2_C"/>
</dbReference>
<keyword evidence="2" id="KW-0597">Phosphoprotein</keyword>
<dbReference type="GO" id="GO:0072659">
    <property type="term" value="P:protein localization to plasma membrane"/>
    <property type="evidence" value="ECO:0007669"/>
    <property type="project" value="TreeGrafter"/>
</dbReference>
<comment type="similarity">
    <text evidence="1">Belongs to the PACS family.</text>
</comment>
<feature type="compositionally biased region" description="Acidic residues" evidence="3">
    <location>
        <begin position="229"/>
        <end position="239"/>
    </location>
</feature>
<dbReference type="PANTHER" id="PTHR13280">
    <property type="entry name" value="PHOSPHOFURIN ACIDIC CLUSTER SORTING PROTEIN"/>
    <property type="match status" value="1"/>
</dbReference>
<evidence type="ECO:0000259" key="5">
    <source>
        <dbReference type="Pfam" id="PF25332"/>
    </source>
</evidence>
<reference evidence="7" key="1">
    <citation type="submission" date="2019-12" db="UniProtKB">
        <authorList>
            <consortium name="WormBaseParasite"/>
        </authorList>
    </citation>
    <scope>IDENTIFICATION</scope>
</reference>
<dbReference type="InterPro" id="IPR057541">
    <property type="entry name" value="PACS1/2_N"/>
</dbReference>
<evidence type="ECO:0000256" key="2">
    <source>
        <dbReference type="ARBA" id="ARBA00022553"/>
    </source>
</evidence>
<feature type="domain" description="Phosphofurin acidic cluster sorting protein 1/2 C-terminal" evidence="4">
    <location>
        <begin position="493"/>
        <end position="943"/>
    </location>
</feature>
<evidence type="ECO:0000259" key="4">
    <source>
        <dbReference type="Pfam" id="PF10254"/>
    </source>
</evidence>
<accession>A0A5S6PZY1</accession>
<feature type="compositionally biased region" description="Low complexity" evidence="3">
    <location>
        <begin position="719"/>
        <end position="739"/>
    </location>
</feature>
<feature type="compositionally biased region" description="Polar residues" evidence="3">
    <location>
        <begin position="746"/>
        <end position="758"/>
    </location>
</feature>
<keyword evidence="6" id="KW-1185">Reference proteome</keyword>
<feature type="compositionally biased region" description="Polar residues" evidence="3">
    <location>
        <begin position="706"/>
        <end position="718"/>
    </location>
</feature>
<dbReference type="Proteomes" id="UP000046395">
    <property type="component" value="Unassembled WGS sequence"/>
</dbReference>
<sequence length="951" mass="105192">MEADEFLSPKDRQVLRCPSVSGFPAVRAAKQPKKLDPVVVRTPADNMEQCKIVPMRLIATWEVDRACANSVPRLCYLSFSRLTIFRSLEQGASNLVIAVKLQGFKRTLRSNDMLVVPVNGIVDVDLDVEFTLQYPHFVKQRSNRLTVMLQRRKKYKNRPMLGYKTLAAGAINLTDVLQRVELRELNLYSDEAQADPSSKPAARLCILSLSSQPIDQEDSKLKGEQSGEYSDEEDEEWTGNEEGGASDSEPIVDDQPIGAMTPSNSWLKSSQQVQHSPIRFALHQKNIKQKFIALLKKFRVPEEESTECGFGKKPARQELEALFEELESMTDSGGEQENDTASVRSTPKPSLRTYFPSREKLPIVPDEGSDESKDSIGCTTSFDFDSPRNNDRTTADSSTLAEHWDKFVDPDRTPSTRICSAPLNEWSVDPGGLKGRPSVAHQNSAPLFETRKLAKSSAVATTKDAPTTSTASVPCIAKSAKVSGPSGARSFSEQLRLALSADDAALPSRLFILSSRCVNHCSALLQLLESCRYCSLVTETLRETKSVFCSLVGNIQRFCNQNSASPPPVQVCLLGGDEFFNNCLRSYTEVFGQKPNDWLGYVRFYPVACCGGIWLRYLSSMDRGYFSLFGQSTWLDLWDKSALLECERKDVLDRIHRYLCTAKFVLPLTISEVMIHLKSESSNNELTQQFVPFVVSVKLAPVENAPESSTSSTDFTNVSTPSPTAAQSASSSASSNAATCGRPDLNLQSSSPPGSPHSNDLAPDRLCSYTAGTDAKELQIEYWTTSNLPCLSVGSSMTPTALGVAARPDGASAKRENAQSANQAKCTMKTAFRSLTVTKSAPNPVALLNESSTLPLSLLAFHFVKEKKKDKVLQKLGMKNKDKAENEPRTHTIDGISRFICSTKQHSRINLRIDGVEWRNVKFFQISALWQTHVKFFPVGVFQLETFRESS</sequence>
<dbReference type="Pfam" id="PF25332">
    <property type="entry name" value="C2_PACS_N"/>
    <property type="match status" value="1"/>
</dbReference>
<evidence type="ECO:0000256" key="1">
    <source>
        <dbReference type="ARBA" id="ARBA00008590"/>
    </source>
</evidence>
<evidence type="ECO:0000313" key="6">
    <source>
        <dbReference type="Proteomes" id="UP000046395"/>
    </source>
</evidence>
<dbReference type="STRING" id="70415.A0A5S6PZY1"/>
<feature type="compositionally biased region" description="Basic and acidic residues" evidence="3">
    <location>
        <begin position="385"/>
        <end position="394"/>
    </location>
</feature>
<feature type="compositionally biased region" description="Acidic residues" evidence="3">
    <location>
        <begin position="327"/>
        <end position="338"/>
    </location>
</feature>
<organism evidence="6 7">
    <name type="scientific">Trichuris muris</name>
    <name type="common">Mouse whipworm</name>
    <dbReference type="NCBI Taxonomy" id="70415"/>
    <lineage>
        <taxon>Eukaryota</taxon>
        <taxon>Metazoa</taxon>
        <taxon>Ecdysozoa</taxon>
        <taxon>Nematoda</taxon>
        <taxon>Enoplea</taxon>
        <taxon>Dorylaimia</taxon>
        <taxon>Trichinellida</taxon>
        <taxon>Trichuridae</taxon>
        <taxon>Trichuris</taxon>
    </lineage>
</organism>
<evidence type="ECO:0000313" key="7">
    <source>
        <dbReference type="WBParaSite" id="TMUE_0000000516.1"/>
    </source>
</evidence>
<proteinExistence type="inferred from homology"/>
<feature type="region of interest" description="Disordered" evidence="3">
    <location>
        <begin position="705"/>
        <end position="763"/>
    </location>
</feature>
<name>A0A5S6PZY1_TRIMR</name>
<dbReference type="WBParaSite" id="TMUE_0000000516.1">
    <property type="protein sequence ID" value="TMUE_0000000516.1"/>
    <property type="gene ID" value="WBGene00296456"/>
</dbReference>
<protein>
    <submittedName>
        <fullName evidence="7">Phosphofurin acidic cluster sorting protein 2</fullName>
    </submittedName>
</protein>